<gene>
    <name evidence="1" type="ORF">HPP92_018871</name>
</gene>
<sequence length="110" mass="12693">MMETQALLMMLDMIRDLLPLHRAVKLQSDSMMAIHEVRDLMCLPRDRVSLLLAIHDAWVLRPLNPTHSRETECAFVDWAACSNDFVWGLEDPIPKLLLNLMLSNFTFDSP</sequence>
<evidence type="ECO:0000313" key="2">
    <source>
        <dbReference type="Proteomes" id="UP000639772"/>
    </source>
</evidence>
<dbReference type="Proteomes" id="UP000639772">
    <property type="component" value="Chromosome 10"/>
</dbReference>
<name>A0A835UK78_VANPL</name>
<accession>A0A835UK78</accession>
<protein>
    <submittedName>
        <fullName evidence="1">Uncharacterized protein</fullName>
    </submittedName>
</protein>
<evidence type="ECO:0000313" key="1">
    <source>
        <dbReference type="EMBL" id="KAG0464707.1"/>
    </source>
</evidence>
<comment type="caution">
    <text evidence="1">The sequence shown here is derived from an EMBL/GenBank/DDBJ whole genome shotgun (WGS) entry which is preliminary data.</text>
</comment>
<dbReference type="EMBL" id="JADCNM010000010">
    <property type="protein sequence ID" value="KAG0464707.1"/>
    <property type="molecule type" value="Genomic_DNA"/>
</dbReference>
<dbReference type="AlphaFoldDB" id="A0A835UK78"/>
<proteinExistence type="predicted"/>
<organism evidence="1 2">
    <name type="scientific">Vanilla planifolia</name>
    <name type="common">Vanilla</name>
    <dbReference type="NCBI Taxonomy" id="51239"/>
    <lineage>
        <taxon>Eukaryota</taxon>
        <taxon>Viridiplantae</taxon>
        <taxon>Streptophyta</taxon>
        <taxon>Embryophyta</taxon>
        <taxon>Tracheophyta</taxon>
        <taxon>Spermatophyta</taxon>
        <taxon>Magnoliopsida</taxon>
        <taxon>Liliopsida</taxon>
        <taxon>Asparagales</taxon>
        <taxon>Orchidaceae</taxon>
        <taxon>Vanilloideae</taxon>
        <taxon>Vanilleae</taxon>
        <taxon>Vanilla</taxon>
    </lineage>
</organism>
<reference evidence="1 2" key="1">
    <citation type="journal article" date="2020" name="Nat. Food">
        <title>A phased Vanilla planifolia genome enables genetic improvement of flavour and production.</title>
        <authorList>
            <person name="Hasing T."/>
            <person name="Tang H."/>
            <person name="Brym M."/>
            <person name="Khazi F."/>
            <person name="Huang T."/>
            <person name="Chambers A.H."/>
        </authorList>
    </citation>
    <scope>NUCLEOTIDE SEQUENCE [LARGE SCALE GENOMIC DNA]</scope>
    <source>
        <tissue evidence="1">Leaf</tissue>
    </source>
</reference>